<accession>A0A327VL28</accession>
<dbReference type="Proteomes" id="UP000249819">
    <property type="component" value="Unassembled WGS sequence"/>
</dbReference>
<proteinExistence type="predicted"/>
<feature type="chain" id="PRO_5016334661" evidence="1">
    <location>
        <begin position="20"/>
        <end position="182"/>
    </location>
</feature>
<feature type="domain" description="Lipid/polyisoprenoid-binding YceI-like" evidence="2">
    <location>
        <begin position="41"/>
        <end position="175"/>
    </location>
</feature>
<comment type="caution">
    <text evidence="3">The sequence shown here is derived from an EMBL/GenBank/DDBJ whole genome shotgun (WGS) entry which is preliminary data.</text>
</comment>
<dbReference type="Gene3D" id="2.40.128.110">
    <property type="entry name" value="Lipid/polyisoprenoid-binding, YceI-like"/>
    <property type="match status" value="1"/>
</dbReference>
<dbReference type="AlphaFoldDB" id="A0A327VL28"/>
<name>A0A327VL28_9BACT</name>
<dbReference type="RefSeq" id="WP_111595097.1">
    <property type="nucleotide sequence ID" value="NZ_QLMA01000010.1"/>
</dbReference>
<evidence type="ECO:0000313" key="4">
    <source>
        <dbReference type="Proteomes" id="UP000249819"/>
    </source>
</evidence>
<evidence type="ECO:0000256" key="1">
    <source>
        <dbReference type="SAM" id="SignalP"/>
    </source>
</evidence>
<dbReference type="SUPFAM" id="SSF101874">
    <property type="entry name" value="YceI-like"/>
    <property type="match status" value="1"/>
</dbReference>
<reference evidence="3 4" key="1">
    <citation type="submission" date="2018-06" db="EMBL/GenBank/DDBJ databases">
        <title>Genomic Encyclopedia of Archaeal and Bacterial Type Strains, Phase II (KMG-II): from individual species to whole genera.</title>
        <authorList>
            <person name="Goeker M."/>
        </authorList>
    </citation>
    <scope>NUCLEOTIDE SEQUENCE [LARGE SCALE GENOMIC DNA]</scope>
    <source>
        <strain evidence="3 4">DSM 29821</strain>
    </source>
</reference>
<dbReference type="Pfam" id="PF04264">
    <property type="entry name" value="YceI"/>
    <property type="match status" value="1"/>
</dbReference>
<keyword evidence="4" id="KW-1185">Reference proteome</keyword>
<evidence type="ECO:0000313" key="3">
    <source>
        <dbReference type="EMBL" id="RAJ75202.1"/>
    </source>
</evidence>
<protein>
    <submittedName>
        <fullName evidence="3">YceI-like domain-containing protein</fullName>
    </submittedName>
</protein>
<organism evidence="3 4">
    <name type="scientific">Chitinophaga dinghuensis</name>
    <dbReference type="NCBI Taxonomy" id="1539050"/>
    <lineage>
        <taxon>Bacteria</taxon>
        <taxon>Pseudomonadati</taxon>
        <taxon>Bacteroidota</taxon>
        <taxon>Chitinophagia</taxon>
        <taxon>Chitinophagales</taxon>
        <taxon>Chitinophagaceae</taxon>
        <taxon>Chitinophaga</taxon>
    </lineage>
</organism>
<dbReference type="OrthoDB" id="116832at2"/>
<gene>
    <name evidence="3" type="ORF">CLV59_110251</name>
</gene>
<dbReference type="InterPro" id="IPR007372">
    <property type="entry name" value="Lipid/polyisoprenoid-bd_YceI"/>
</dbReference>
<keyword evidence="1" id="KW-0732">Signal</keyword>
<dbReference type="InterPro" id="IPR036761">
    <property type="entry name" value="TTHA0802/YceI-like_sf"/>
</dbReference>
<dbReference type="EMBL" id="QLMA01000010">
    <property type="protein sequence ID" value="RAJ75202.1"/>
    <property type="molecule type" value="Genomic_DNA"/>
</dbReference>
<evidence type="ECO:0000259" key="2">
    <source>
        <dbReference type="Pfam" id="PF04264"/>
    </source>
</evidence>
<sequence length="182" mass="20188">MKYMILFVLGLLMSVRSFSQDVVTAKGATISFFSSAPLEDISARTDKAVSAINTKTRAIYFKVPINSFEFEQDLMQQHFNSSYMESGKYPFSEFKGTINDNVDLTKDGTYNVTVSGTLNMHGVDKTYQEKGTIIVQGGVLKAHAKFVVKLADHKIKIPTIVMKHIAEQVEVTVDGTYTAQGK</sequence>
<feature type="signal peptide" evidence="1">
    <location>
        <begin position="1"/>
        <end position="19"/>
    </location>
</feature>